<proteinExistence type="predicted"/>
<sequence>MAMSGSGGMLSSRHWASILDRSSRERRNAFFTTSSIWLLLSSSERPISVRAATKSAVMIASEMLDASGRTLSASGISSTPAGTDSVTMRAEAVSHPRSDGESLRLYVRRLPILSAEDIAM</sequence>
<dbReference type="HOGENOM" id="CLU_2045215_0_0_11"/>
<comment type="caution">
    <text evidence="2">The sequence shown here is derived from an EMBL/GenBank/DDBJ whole genome shotgun (WGS) entry which is preliminary data.</text>
</comment>
<feature type="compositionally biased region" description="Polar residues" evidence="1">
    <location>
        <begin position="71"/>
        <end position="86"/>
    </location>
</feature>
<organism evidence="2 3">
    <name type="scientific">Brachybacterium phenoliresistens</name>
    <dbReference type="NCBI Taxonomy" id="396014"/>
    <lineage>
        <taxon>Bacteria</taxon>
        <taxon>Bacillati</taxon>
        <taxon>Actinomycetota</taxon>
        <taxon>Actinomycetes</taxon>
        <taxon>Micrococcales</taxon>
        <taxon>Dermabacteraceae</taxon>
        <taxon>Brachybacterium</taxon>
    </lineage>
</organism>
<reference evidence="2 3" key="1">
    <citation type="submission" date="2014-02" db="EMBL/GenBank/DDBJ databases">
        <title>Genome sequence of Brachybacterium phenoliresistens strain W13A50.</title>
        <authorList>
            <person name="Wang X."/>
        </authorList>
    </citation>
    <scope>NUCLEOTIDE SEQUENCE [LARGE SCALE GENOMIC DNA]</scope>
    <source>
        <strain evidence="2 3">W13A50</strain>
    </source>
</reference>
<dbReference type="EMBL" id="JDYK01000008">
    <property type="protein sequence ID" value="EWS81385.1"/>
    <property type="molecule type" value="Genomic_DNA"/>
</dbReference>
<evidence type="ECO:0000256" key="1">
    <source>
        <dbReference type="SAM" id="MobiDB-lite"/>
    </source>
</evidence>
<dbReference type="Proteomes" id="UP000023067">
    <property type="component" value="Unassembled WGS sequence"/>
</dbReference>
<keyword evidence="3" id="KW-1185">Reference proteome</keyword>
<name>Z9JSN0_9MICO</name>
<feature type="region of interest" description="Disordered" evidence="1">
    <location>
        <begin position="71"/>
        <end position="95"/>
    </location>
</feature>
<accession>Z9JSN0</accession>
<protein>
    <submittedName>
        <fullName evidence="2">Uncharacterized protein</fullName>
    </submittedName>
</protein>
<gene>
    <name evidence="2" type="ORF">BF93_17485</name>
</gene>
<evidence type="ECO:0000313" key="3">
    <source>
        <dbReference type="Proteomes" id="UP000023067"/>
    </source>
</evidence>
<dbReference type="AlphaFoldDB" id="Z9JSN0"/>
<evidence type="ECO:0000313" key="2">
    <source>
        <dbReference type="EMBL" id="EWS81385.1"/>
    </source>
</evidence>